<name>A0A8J3WGY1_PLARO</name>
<feature type="region of interest" description="Disordered" evidence="1">
    <location>
        <begin position="1"/>
        <end position="25"/>
    </location>
</feature>
<dbReference type="AlphaFoldDB" id="A0A8J3WGY1"/>
<accession>A0A8J3WGY1</accession>
<keyword evidence="3" id="KW-1185">Reference proteome</keyword>
<evidence type="ECO:0000313" key="2">
    <source>
        <dbReference type="EMBL" id="GIH88893.1"/>
    </source>
</evidence>
<dbReference type="Proteomes" id="UP000655044">
    <property type="component" value="Unassembled WGS sequence"/>
</dbReference>
<sequence length="145" mass="15147">MTDASTAAESAPPRRRRSRVPGGRSARVAVRLTAAEQSQFQAAAAAAAMTVPQLLVDTTLSALAPRPHRLPPAARQALVRELAAVRRQLRALGDAVCQLTLAPGSAAMAAPSQAQAVLQAVRHTSEQLGTTLRRLDSGAAVRSTR</sequence>
<gene>
    <name evidence="2" type="ORF">Pro02_73010</name>
</gene>
<evidence type="ECO:0000256" key="1">
    <source>
        <dbReference type="SAM" id="MobiDB-lite"/>
    </source>
</evidence>
<dbReference type="EMBL" id="BOOI01000093">
    <property type="protein sequence ID" value="GIH88893.1"/>
    <property type="molecule type" value="Genomic_DNA"/>
</dbReference>
<proteinExistence type="predicted"/>
<evidence type="ECO:0008006" key="4">
    <source>
        <dbReference type="Google" id="ProtNLM"/>
    </source>
</evidence>
<evidence type="ECO:0000313" key="3">
    <source>
        <dbReference type="Proteomes" id="UP000655044"/>
    </source>
</evidence>
<comment type="caution">
    <text evidence="2">The sequence shown here is derived from an EMBL/GenBank/DDBJ whole genome shotgun (WGS) entry which is preliminary data.</text>
</comment>
<organism evidence="2 3">
    <name type="scientific">Planobispora rosea</name>
    <dbReference type="NCBI Taxonomy" id="35762"/>
    <lineage>
        <taxon>Bacteria</taxon>
        <taxon>Bacillati</taxon>
        <taxon>Actinomycetota</taxon>
        <taxon>Actinomycetes</taxon>
        <taxon>Streptosporangiales</taxon>
        <taxon>Streptosporangiaceae</taxon>
        <taxon>Planobispora</taxon>
    </lineage>
</organism>
<protein>
    <recommendedName>
        <fullName evidence="4">Mobilization protein</fullName>
    </recommendedName>
</protein>
<reference evidence="2" key="1">
    <citation type="submission" date="2021-01" db="EMBL/GenBank/DDBJ databases">
        <title>Whole genome shotgun sequence of Planobispora rosea NBRC 15558.</title>
        <authorList>
            <person name="Komaki H."/>
            <person name="Tamura T."/>
        </authorList>
    </citation>
    <scope>NUCLEOTIDE SEQUENCE</scope>
    <source>
        <strain evidence="2">NBRC 15558</strain>
    </source>
</reference>
<dbReference type="RefSeq" id="WP_189243958.1">
    <property type="nucleotide sequence ID" value="NZ_BMQP01000060.1"/>
</dbReference>